<dbReference type="PANTHER" id="PTHR31118:SF12">
    <property type="entry name" value="CYCLASE-LIKE PROTEIN 2"/>
    <property type="match status" value="1"/>
</dbReference>
<dbReference type="SUPFAM" id="SSF102198">
    <property type="entry name" value="Putative cyclase"/>
    <property type="match status" value="1"/>
</dbReference>
<dbReference type="GO" id="GO:0019441">
    <property type="term" value="P:L-tryptophan catabolic process to kynurenine"/>
    <property type="evidence" value="ECO:0007669"/>
    <property type="project" value="InterPro"/>
</dbReference>
<evidence type="ECO:0008006" key="3">
    <source>
        <dbReference type="Google" id="ProtNLM"/>
    </source>
</evidence>
<dbReference type="InterPro" id="IPR037175">
    <property type="entry name" value="KFase_sf"/>
</dbReference>
<dbReference type="EMBL" id="MFJN01000053">
    <property type="protein sequence ID" value="OGG20187.1"/>
    <property type="molecule type" value="Genomic_DNA"/>
</dbReference>
<dbReference type="PANTHER" id="PTHR31118">
    <property type="entry name" value="CYCLASE-LIKE PROTEIN 2"/>
    <property type="match status" value="1"/>
</dbReference>
<dbReference type="Gene3D" id="3.50.30.50">
    <property type="entry name" value="Putative cyclase"/>
    <property type="match status" value="1"/>
</dbReference>
<proteinExistence type="predicted"/>
<dbReference type="Pfam" id="PF04199">
    <property type="entry name" value="Cyclase"/>
    <property type="match status" value="1"/>
</dbReference>
<dbReference type="Proteomes" id="UP000177092">
    <property type="component" value="Unassembled WGS sequence"/>
</dbReference>
<evidence type="ECO:0000313" key="2">
    <source>
        <dbReference type="Proteomes" id="UP000177092"/>
    </source>
</evidence>
<dbReference type="GO" id="GO:0004061">
    <property type="term" value="F:arylformamidase activity"/>
    <property type="evidence" value="ECO:0007669"/>
    <property type="project" value="InterPro"/>
</dbReference>
<accession>A0A1F6A767</accession>
<sequence>MYIDLTLEVSEKIPPFPGDPKMESRNLFTIKKYAVNEKRVSFNSHFSTHIDAPFHMLTDGKKLEEFEPDYFIGQTQVIDVRGQKLITPNLLPKKITAPIIFFYTNHIANIFHNNYFKNNPVITNETAQSIVQSKVKVVGIDSFTPDNFPYEVHKILFAKNILIVENLTNLGLIGEKCRVIIAPLKLTCADGAPARIFAQI</sequence>
<comment type="caution">
    <text evidence="1">The sequence shown here is derived from an EMBL/GenBank/DDBJ whole genome shotgun (WGS) entry which is preliminary data.</text>
</comment>
<evidence type="ECO:0000313" key="1">
    <source>
        <dbReference type="EMBL" id="OGG20187.1"/>
    </source>
</evidence>
<reference evidence="1 2" key="1">
    <citation type="journal article" date="2016" name="Nat. Commun.">
        <title>Thousands of microbial genomes shed light on interconnected biogeochemical processes in an aquifer system.</title>
        <authorList>
            <person name="Anantharaman K."/>
            <person name="Brown C.T."/>
            <person name="Hug L.A."/>
            <person name="Sharon I."/>
            <person name="Castelle C.J."/>
            <person name="Probst A.J."/>
            <person name="Thomas B.C."/>
            <person name="Singh A."/>
            <person name="Wilkins M.J."/>
            <person name="Karaoz U."/>
            <person name="Brodie E.L."/>
            <person name="Williams K.H."/>
            <person name="Hubbard S.S."/>
            <person name="Banfield J.F."/>
        </authorList>
    </citation>
    <scope>NUCLEOTIDE SEQUENCE [LARGE SCALE GENOMIC DNA]</scope>
</reference>
<dbReference type="STRING" id="1798384.A3D03_01180"/>
<gene>
    <name evidence="1" type="ORF">A3D03_01180</name>
</gene>
<dbReference type="AlphaFoldDB" id="A0A1F6A767"/>
<organism evidence="1 2">
    <name type="scientific">Candidatus Gottesmanbacteria bacterium RIFCSPHIGHO2_02_FULL_40_13</name>
    <dbReference type="NCBI Taxonomy" id="1798384"/>
    <lineage>
        <taxon>Bacteria</taxon>
        <taxon>Candidatus Gottesmaniibacteriota</taxon>
    </lineage>
</organism>
<name>A0A1F6A767_9BACT</name>
<protein>
    <recommendedName>
        <fullName evidence="3">Cyclase</fullName>
    </recommendedName>
</protein>
<dbReference type="InterPro" id="IPR007325">
    <property type="entry name" value="KFase/CYL"/>
</dbReference>